<sequence>MAKDVLNWLKICDNGRAPLPADASTTHDNDSGRAPLRRSVLPLPTAASLHDNTRTSATHDDEIPQRDSSDGGRQMMVEGTHGSDRSHWGVRMAQWLIGSGWLSVRGRERREKKLRRNWK</sequence>
<dbReference type="EMBL" id="CP039350">
    <property type="protein sequence ID" value="QCD95779.1"/>
    <property type="molecule type" value="Genomic_DNA"/>
</dbReference>
<evidence type="ECO:0000313" key="3">
    <source>
        <dbReference type="Proteomes" id="UP000501690"/>
    </source>
</evidence>
<gene>
    <name evidence="2" type="ORF">DEO72_LG6g475</name>
</gene>
<dbReference type="AlphaFoldDB" id="A0A4D6M378"/>
<accession>A0A4D6M378</accession>
<evidence type="ECO:0000313" key="2">
    <source>
        <dbReference type="EMBL" id="QCD95779.1"/>
    </source>
</evidence>
<dbReference type="Proteomes" id="UP000501690">
    <property type="component" value="Linkage Group LG6"/>
</dbReference>
<feature type="compositionally biased region" description="Basic and acidic residues" evidence="1">
    <location>
        <begin position="51"/>
        <end position="70"/>
    </location>
</feature>
<organism evidence="2 3">
    <name type="scientific">Vigna unguiculata</name>
    <name type="common">Cowpea</name>
    <dbReference type="NCBI Taxonomy" id="3917"/>
    <lineage>
        <taxon>Eukaryota</taxon>
        <taxon>Viridiplantae</taxon>
        <taxon>Streptophyta</taxon>
        <taxon>Embryophyta</taxon>
        <taxon>Tracheophyta</taxon>
        <taxon>Spermatophyta</taxon>
        <taxon>Magnoliopsida</taxon>
        <taxon>eudicotyledons</taxon>
        <taxon>Gunneridae</taxon>
        <taxon>Pentapetalae</taxon>
        <taxon>rosids</taxon>
        <taxon>fabids</taxon>
        <taxon>Fabales</taxon>
        <taxon>Fabaceae</taxon>
        <taxon>Papilionoideae</taxon>
        <taxon>50 kb inversion clade</taxon>
        <taxon>NPAAA clade</taxon>
        <taxon>indigoferoid/millettioid clade</taxon>
        <taxon>Phaseoleae</taxon>
        <taxon>Vigna</taxon>
    </lineage>
</organism>
<name>A0A4D6M378_VIGUN</name>
<proteinExistence type="predicted"/>
<reference evidence="2 3" key="1">
    <citation type="submission" date="2019-04" db="EMBL/GenBank/DDBJ databases">
        <title>An improved genome assembly and genetic linkage map for asparagus bean, Vigna unguiculata ssp. sesquipedialis.</title>
        <authorList>
            <person name="Xia Q."/>
            <person name="Zhang R."/>
            <person name="Dong Y."/>
        </authorList>
    </citation>
    <scope>NUCLEOTIDE SEQUENCE [LARGE SCALE GENOMIC DNA]</scope>
    <source>
        <tissue evidence="2">Leaf</tissue>
    </source>
</reference>
<protein>
    <submittedName>
        <fullName evidence="2">Uncharacterized protein</fullName>
    </submittedName>
</protein>
<keyword evidence="3" id="KW-1185">Reference proteome</keyword>
<evidence type="ECO:0000256" key="1">
    <source>
        <dbReference type="SAM" id="MobiDB-lite"/>
    </source>
</evidence>
<feature type="region of interest" description="Disordered" evidence="1">
    <location>
        <begin position="14"/>
        <end position="85"/>
    </location>
</feature>